<evidence type="ECO:0008006" key="3">
    <source>
        <dbReference type="Google" id="ProtNLM"/>
    </source>
</evidence>
<keyword evidence="2" id="KW-1185">Reference proteome</keyword>
<dbReference type="Proteomes" id="UP000837857">
    <property type="component" value="Chromosome 4"/>
</dbReference>
<name>A0ABN8IV06_9NEOP</name>
<dbReference type="EMBL" id="OW152816">
    <property type="protein sequence ID" value="CAH2065950.1"/>
    <property type="molecule type" value="Genomic_DNA"/>
</dbReference>
<accession>A0ABN8IV06</accession>
<evidence type="ECO:0000313" key="2">
    <source>
        <dbReference type="Proteomes" id="UP000837857"/>
    </source>
</evidence>
<sequence length="137" mass="15125">MLSACSFHATAALAEWLLIGDEWQKSSGSSRGQLFAVMTFLCPSGFCGRCRYGLLVVFRLEPVQSSPRCRNLCIIYATARLQAVDKVHYVILQPLLPVIHIGAPEHPPDTPAGFLADNGPHVVQIHLLRMQQRSGRT</sequence>
<reference evidence="1" key="1">
    <citation type="submission" date="2022-03" db="EMBL/GenBank/DDBJ databases">
        <authorList>
            <person name="Martin H S."/>
        </authorList>
    </citation>
    <scope>NUCLEOTIDE SEQUENCE</scope>
</reference>
<protein>
    <recommendedName>
        <fullName evidence="3">Secreted protein</fullName>
    </recommendedName>
</protein>
<evidence type="ECO:0000313" key="1">
    <source>
        <dbReference type="EMBL" id="CAH2065950.1"/>
    </source>
</evidence>
<gene>
    <name evidence="1" type="ORF">IPOD504_LOCUS13208</name>
</gene>
<proteinExistence type="predicted"/>
<organism evidence="1 2">
    <name type="scientific">Iphiclides podalirius</name>
    <name type="common">scarce swallowtail</name>
    <dbReference type="NCBI Taxonomy" id="110791"/>
    <lineage>
        <taxon>Eukaryota</taxon>
        <taxon>Metazoa</taxon>
        <taxon>Ecdysozoa</taxon>
        <taxon>Arthropoda</taxon>
        <taxon>Hexapoda</taxon>
        <taxon>Insecta</taxon>
        <taxon>Pterygota</taxon>
        <taxon>Neoptera</taxon>
        <taxon>Endopterygota</taxon>
        <taxon>Lepidoptera</taxon>
        <taxon>Glossata</taxon>
        <taxon>Ditrysia</taxon>
        <taxon>Papilionoidea</taxon>
        <taxon>Papilionidae</taxon>
        <taxon>Papilioninae</taxon>
        <taxon>Iphiclides</taxon>
    </lineage>
</organism>
<feature type="non-terminal residue" evidence="1">
    <location>
        <position position="137"/>
    </location>
</feature>